<dbReference type="RefSeq" id="WP_309936977.1">
    <property type="nucleotide sequence ID" value="NZ_AP025305.1"/>
</dbReference>
<dbReference type="GO" id="GO:0015562">
    <property type="term" value="F:efflux transmembrane transporter activity"/>
    <property type="evidence" value="ECO:0007669"/>
    <property type="project" value="TreeGrafter"/>
</dbReference>
<dbReference type="GO" id="GO:1990281">
    <property type="term" value="C:efflux pump complex"/>
    <property type="evidence" value="ECO:0007669"/>
    <property type="project" value="TreeGrafter"/>
</dbReference>
<dbReference type="EMBL" id="JAVDQD010000001">
    <property type="protein sequence ID" value="MDR6237513.1"/>
    <property type="molecule type" value="Genomic_DNA"/>
</dbReference>
<dbReference type="GO" id="GO:1990961">
    <property type="term" value="P:xenobiotic detoxification by transmembrane export across the plasma membrane"/>
    <property type="evidence" value="ECO:0007669"/>
    <property type="project" value="InterPro"/>
</dbReference>
<evidence type="ECO:0000313" key="5">
    <source>
        <dbReference type="Proteomes" id="UP001185092"/>
    </source>
</evidence>
<name>A0AAE3XIU5_9BACT</name>
<dbReference type="Gene3D" id="2.40.50.100">
    <property type="match status" value="1"/>
</dbReference>
<comment type="caution">
    <text evidence="4">The sequence shown here is derived from an EMBL/GenBank/DDBJ whole genome shotgun (WGS) entry which is preliminary data.</text>
</comment>
<feature type="signal peptide" evidence="3">
    <location>
        <begin position="1"/>
        <end position="21"/>
    </location>
</feature>
<dbReference type="PANTHER" id="PTHR30469:SF15">
    <property type="entry name" value="HLYD FAMILY OF SECRETION PROTEINS"/>
    <property type="match status" value="1"/>
</dbReference>
<sequence>MKILNKLILLTIAIVAFSSCNEEEKADAYGNFESTEVTVSAEANGKLISFNLEEGDSKTQNSIVGQVDTVALHLQKNVLLAKIESTEAKKPNVLTQVKVLKSQLNTAQIELNRVKKLFEDAAATQQQLDQANGQVDVLKDQIKNVQTNYLSIDTELYSIQAQIDQVNDQIEKATITNPINGIILTKLAEEGEYTSTGKPLYRISNLSELDLRAFVDETQLHSIKLGQTVKVLIDKSKKETKEYSGTITWVSSEAEFTPKTIQTKKERVNLVYAIKIRVKNDGSLKIGMPAEVWF</sequence>
<dbReference type="Gene3D" id="2.40.30.170">
    <property type="match status" value="1"/>
</dbReference>
<evidence type="ECO:0000313" key="4">
    <source>
        <dbReference type="EMBL" id="MDR6237513.1"/>
    </source>
</evidence>
<evidence type="ECO:0000256" key="2">
    <source>
        <dbReference type="SAM" id="Coils"/>
    </source>
</evidence>
<protein>
    <submittedName>
        <fullName evidence="4">HlyD family secretion protein</fullName>
    </submittedName>
</protein>
<evidence type="ECO:0000256" key="1">
    <source>
        <dbReference type="ARBA" id="ARBA00023054"/>
    </source>
</evidence>
<dbReference type="GO" id="GO:1990195">
    <property type="term" value="C:macrolide transmembrane transporter complex"/>
    <property type="evidence" value="ECO:0007669"/>
    <property type="project" value="InterPro"/>
</dbReference>
<keyword evidence="1 2" id="KW-0175">Coiled coil</keyword>
<feature type="chain" id="PRO_5042064385" evidence="3">
    <location>
        <begin position="22"/>
        <end position="294"/>
    </location>
</feature>
<dbReference type="AlphaFoldDB" id="A0AAE3XIU5"/>
<reference evidence="4" key="1">
    <citation type="submission" date="2023-07" db="EMBL/GenBank/DDBJ databases">
        <title>Genomic Encyclopedia of Type Strains, Phase IV (KMG-IV): sequencing the most valuable type-strain genomes for metagenomic binning, comparative biology and taxonomic classification.</title>
        <authorList>
            <person name="Goeker M."/>
        </authorList>
    </citation>
    <scope>NUCLEOTIDE SEQUENCE</scope>
    <source>
        <strain evidence="4">DSM 26174</strain>
    </source>
</reference>
<keyword evidence="3" id="KW-0732">Signal</keyword>
<dbReference type="Proteomes" id="UP001185092">
    <property type="component" value="Unassembled WGS sequence"/>
</dbReference>
<evidence type="ECO:0000256" key="3">
    <source>
        <dbReference type="SAM" id="SignalP"/>
    </source>
</evidence>
<accession>A0AAE3XIU5</accession>
<dbReference type="PANTHER" id="PTHR30469">
    <property type="entry name" value="MULTIDRUG RESISTANCE PROTEIN MDTA"/>
    <property type="match status" value="1"/>
</dbReference>
<dbReference type="PROSITE" id="PS51257">
    <property type="entry name" value="PROKAR_LIPOPROTEIN"/>
    <property type="match status" value="1"/>
</dbReference>
<proteinExistence type="predicted"/>
<keyword evidence="5" id="KW-1185">Reference proteome</keyword>
<dbReference type="GO" id="GO:0030313">
    <property type="term" value="C:cell envelope"/>
    <property type="evidence" value="ECO:0007669"/>
    <property type="project" value="UniProtKB-SubCell"/>
</dbReference>
<gene>
    <name evidence="4" type="ORF">HNQ88_000489</name>
</gene>
<feature type="coiled-coil region" evidence="2">
    <location>
        <begin position="97"/>
        <end position="148"/>
    </location>
</feature>
<dbReference type="InterPro" id="IPR030190">
    <property type="entry name" value="MacA_alpha-hairpin_sf"/>
</dbReference>
<dbReference type="Gene3D" id="6.10.140.1990">
    <property type="match status" value="1"/>
</dbReference>
<organism evidence="4 5">
    <name type="scientific">Aureibacter tunicatorum</name>
    <dbReference type="NCBI Taxonomy" id="866807"/>
    <lineage>
        <taxon>Bacteria</taxon>
        <taxon>Pseudomonadati</taxon>
        <taxon>Bacteroidota</taxon>
        <taxon>Cytophagia</taxon>
        <taxon>Cytophagales</taxon>
        <taxon>Persicobacteraceae</taxon>
        <taxon>Aureibacter</taxon>
    </lineage>
</organism>
<dbReference type="GO" id="GO:0019898">
    <property type="term" value="C:extrinsic component of membrane"/>
    <property type="evidence" value="ECO:0007669"/>
    <property type="project" value="InterPro"/>
</dbReference>
<dbReference type="SUPFAM" id="SSF111369">
    <property type="entry name" value="HlyD-like secretion proteins"/>
    <property type="match status" value="1"/>
</dbReference>